<gene>
    <name evidence="1" type="ORF">AUK18_00275</name>
</gene>
<proteinExistence type="predicted"/>
<organism evidence="1 2">
    <name type="scientific">Candidatus Beckwithbacteria bacterium CG2_30_44_31</name>
    <dbReference type="NCBI Taxonomy" id="1805035"/>
    <lineage>
        <taxon>Bacteria</taxon>
        <taxon>Candidatus Beckwithiibacteriota</taxon>
    </lineage>
</organism>
<protein>
    <submittedName>
        <fullName evidence="1">Uncharacterized protein</fullName>
    </submittedName>
</protein>
<name>A0A1J5BBM9_9BACT</name>
<sequence>MKTNHFLKLPNRNLDFDTSSTFEQWSKTHQTHSAFIFDTKNVKVYYAQGNPTKVPFKEFGFT</sequence>
<dbReference type="EMBL" id="MNXQ01000007">
    <property type="protein sequence ID" value="OIP04328.1"/>
    <property type="molecule type" value="Genomic_DNA"/>
</dbReference>
<dbReference type="Proteomes" id="UP000183605">
    <property type="component" value="Unassembled WGS sequence"/>
</dbReference>
<evidence type="ECO:0000313" key="1">
    <source>
        <dbReference type="EMBL" id="OIP04328.1"/>
    </source>
</evidence>
<dbReference type="AlphaFoldDB" id="A0A1J5BBM9"/>
<comment type="caution">
    <text evidence="1">The sequence shown here is derived from an EMBL/GenBank/DDBJ whole genome shotgun (WGS) entry which is preliminary data.</text>
</comment>
<accession>A0A1J5BBM9</accession>
<evidence type="ECO:0000313" key="2">
    <source>
        <dbReference type="Proteomes" id="UP000183605"/>
    </source>
</evidence>
<reference evidence="1 2" key="1">
    <citation type="journal article" date="2016" name="Environ. Microbiol.">
        <title>Genomic resolution of a cold subsurface aquifer community provides metabolic insights for novel microbes adapted to high CO concentrations.</title>
        <authorList>
            <person name="Probst A.J."/>
            <person name="Castelle C.J."/>
            <person name="Singh A."/>
            <person name="Brown C.T."/>
            <person name="Anantharaman K."/>
            <person name="Sharon I."/>
            <person name="Hug L.A."/>
            <person name="Burstein D."/>
            <person name="Emerson J.B."/>
            <person name="Thomas B.C."/>
            <person name="Banfield J.F."/>
        </authorList>
    </citation>
    <scope>NUCLEOTIDE SEQUENCE [LARGE SCALE GENOMIC DNA]</scope>
    <source>
        <strain evidence="1">CG2_30_44_31</strain>
    </source>
</reference>